<feature type="transmembrane region" description="Helical" evidence="4">
    <location>
        <begin position="16"/>
        <end position="37"/>
    </location>
</feature>
<evidence type="ECO:0000313" key="7">
    <source>
        <dbReference type="Proteomes" id="UP000800092"/>
    </source>
</evidence>
<keyword evidence="1" id="KW-0285">Flavoprotein</keyword>
<evidence type="ECO:0000313" key="6">
    <source>
        <dbReference type="EMBL" id="KAF2229126.1"/>
    </source>
</evidence>
<dbReference type="AlphaFoldDB" id="A0A6A6GTL7"/>
<dbReference type="PANTHER" id="PTHR46720:SF5">
    <property type="entry name" value="HYDROXYLASE, PUTATIVE (AFU_ORTHOLOGUE AFUA_3G01460)-RELATED"/>
    <property type="match status" value="1"/>
</dbReference>
<accession>A0A6A6GTL7</accession>
<protein>
    <submittedName>
        <fullName evidence="6">Putative salicylate hydroxylase</fullName>
    </submittedName>
</protein>
<gene>
    <name evidence="6" type="ORF">EV356DRAFT_511739</name>
</gene>
<keyword evidence="3" id="KW-0560">Oxidoreductase</keyword>
<organism evidence="6 7">
    <name type="scientific">Viridothelium virens</name>
    <name type="common">Speckled blister lichen</name>
    <name type="synonym">Trypethelium virens</name>
    <dbReference type="NCBI Taxonomy" id="1048519"/>
    <lineage>
        <taxon>Eukaryota</taxon>
        <taxon>Fungi</taxon>
        <taxon>Dikarya</taxon>
        <taxon>Ascomycota</taxon>
        <taxon>Pezizomycotina</taxon>
        <taxon>Dothideomycetes</taxon>
        <taxon>Dothideomycetes incertae sedis</taxon>
        <taxon>Trypetheliales</taxon>
        <taxon>Trypetheliaceae</taxon>
        <taxon>Viridothelium</taxon>
    </lineage>
</organism>
<dbReference type="GO" id="GO:0044550">
    <property type="term" value="P:secondary metabolite biosynthetic process"/>
    <property type="evidence" value="ECO:0007669"/>
    <property type="project" value="TreeGrafter"/>
</dbReference>
<dbReference type="InterPro" id="IPR051104">
    <property type="entry name" value="FAD_monoxygenase"/>
</dbReference>
<evidence type="ECO:0000256" key="4">
    <source>
        <dbReference type="SAM" id="Phobius"/>
    </source>
</evidence>
<dbReference type="PANTHER" id="PTHR46720">
    <property type="entry name" value="HYDROXYLASE, PUTATIVE (AFU_ORTHOLOGUE AFUA_3G01460)-RELATED"/>
    <property type="match status" value="1"/>
</dbReference>
<evidence type="ECO:0000256" key="2">
    <source>
        <dbReference type="ARBA" id="ARBA00022827"/>
    </source>
</evidence>
<dbReference type="GO" id="GO:0016491">
    <property type="term" value="F:oxidoreductase activity"/>
    <property type="evidence" value="ECO:0007669"/>
    <property type="project" value="UniProtKB-KW"/>
</dbReference>
<evidence type="ECO:0000259" key="5">
    <source>
        <dbReference type="Pfam" id="PF01494"/>
    </source>
</evidence>
<keyword evidence="2" id="KW-0274">FAD</keyword>
<reference evidence="6" key="1">
    <citation type="journal article" date="2020" name="Stud. Mycol.">
        <title>101 Dothideomycetes genomes: a test case for predicting lifestyles and emergence of pathogens.</title>
        <authorList>
            <person name="Haridas S."/>
            <person name="Albert R."/>
            <person name="Binder M."/>
            <person name="Bloem J."/>
            <person name="Labutti K."/>
            <person name="Salamov A."/>
            <person name="Andreopoulos B."/>
            <person name="Baker S."/>
            <person name="Barry K."/>
            <person name="Bills G."/>
            <person name="Bluhm B."/>
            <person name="Cannon C."/>
            <person name="Castanera R."/>
            <person name="Culley D."/>
            <person name="Daum C."/>
            <person name="Ezra D."/>
            <person name="Gonzalez J."/>
            <person name="Henrissat B."/>
            <person name="Kuo A."/>
            <person name="Liang C."/>
            <person name="Lipzen A."/>
            <person name="Lutzoni F."/>
            <person name="Magnuson J."/>
            <person name="Mondo S."/>
            <person name="Nolan M."/>
            <person name="Ohm R."/>
            <person name="Pangilinan J."/>
            <person name="Park H.-J."/>
            <person name="Ramirez L."/>
            <person name="Alfaro M."/>
            <person name="Sun H."/>
            <person name="Tritt A."/>
            <person name="Yoshinaga Y."/>
            <person name="Zwiers L.-H."/>
            <person name="Turgeon B."/>
            <person name="Goodwin S."/>
            <person name="Spatafora J."/>
            <person name="Crous P."/>
            <person name="Grigoriev I."/>
        </authorList>
    </citation>
    <scope>NUCLEOTIDE SEQUENCE</scope>
    <source>
        <strain evidence="6">Tuck. ex Michener</strain>
    </source>
</reference>
<dbReference type="InterPro" id="IPR002938">
    <property type="entry name" value="FAD-bd"/>
</dbReference>
<dbReference type="InterPro" id="IPR036188">
    <property type="entry name" value="FAD/NAD-bd_sf"/>
</dbReference>
<dbReference type="GO" id="GO:0071949">
    <property type="term" value="F:FAD binding"/>
    <property type="evidence" value="ECO:0007669"/>
    <property type="project" value="InterPro"/>
</dbReference>
<name>A0A6A6GTL7_VIRVR</name>
<dbReference type="Gene3D" id="3.50.50.60">
    <property type="entry name" value="FAD/NAD(P)-binding domain"/>
    <property type="match status" value="1"/>
</dbReference>
<keyword evidence="4" id="KW-1133">Transmembrane helix</keyword>
<dbReference type="SUPFAM" id="SSF54373">
    <property type="entry name" value="FAD-linked reductases, C-terminal domain"/>
    <property type="match status" value="1"/>
</dbReference>
<feature type="domain" description="FAD-binding" evidence="5">
    <location>
        <begin position="18"/>
        <end position="381"/>
    </location>
</feature>
<sequence length="434" mass="47014">MGSVPNETKDISPHDTAYSVAVVGGGIGGLCLAIGLMKHKHIDVQIYEAAPSFGEIGAGISIGPNAQRALELIAPGAAQAFKDRATPNLWTSHANTFSHFWSCYGDASGQLIAEQRNRSGMQSVHRARFLDGLVTLIPPQRAHFGKRLIKLEHNETEEVGCVMHFKDGTSASADAVIGADGIHSAVRKYLLGENHPATNPQFTGTAAYRGIVSMDAAVERLGPEFAQNAVVLCGPGAAIMGYPIEHGELLNIVVMDFEAGDTWPHEKWIVPADYKFLQEKIKGWWDPAQGMIELINTPDLATWGMFDSPPAPYYNKGPVAIMGDAAHATTPYQGQGAAQAVEDALVLETLFGNCKTADQIPIALTAYNQVRLPRSQRTVTTSRESGQLLGMKLPGVGSDVKKMKSKFETRMHWLWNRDLVSQSLAAVRLFEEAL</sequence>
<dbReference type="PRINTS" id="PR00420">
    <property type="entry name" value="RNGMNOXGNASE"/>
</dbReference>
<dbReference type="Proteomes" id="UP000800092">
    <property type="component" value="Unassembled WGS sequence"/>
</dbReference>
<dbReference type="Pfam" id="PF01494">
    <property type="entry name" value="FAD_binding_3"/>
    <property type="match status" value="1"/>
</dbReference>
<dbReference type="OrthoDB" id="417877at2759"/>
<evidence type="ECO:0000256" key="3">
    <source>
        <dbReference type="ARBA" id="ARBA00023002"/>
    </source>
</evidence>
<keyword evidence="7" id="KW-1185">Reference proteome</keyword>
<keyword evidence="4" id="KW-0812">Transmembrane</keyword>
<dbReference type="SUPFAM" id="SSF51905">
    <property type="entry name" value="FAD/NAD(P)-binding domain"/>
    <property type="match status" value="1"/>
</dbReference>
<evidence type="ECO:0000256" key="1">
    <source>
        <dbReference type="ARBA" id="ARBA00022630"/>
    </source>
</evidence>
<keyword evidence="4" id="KW-0472">Membrane</keyword>
<proteinExistence type="predicted"/>
<dbReference type="EMBL" id="ML991874">
    <property type="protein sequence ID" value="KAF2229126.1"/>
    <property type="molecule type" value="Genomic_DNA"/>
</dbReference>